<keyword evidence="3" id="KW-1185">Reference proteome</keyword>
<reference evidence="2 3" key="1">
    <citation type="journal article" date="2023" name="G3 (Bethesda)">
        <title>A chromosome-level genome assembly of Zasmidium syzygii isolated from banana leaves.</title>
        <authorList>
            <person name="van Westerhoven A.C."/>
            <person name="Mehrabi R."/>
            <person name="Talebi R."/>
            <person name="Steentjes M.B.F."/>
            <person name="Corcolon B."/>
            <person name="Chong P.A."/>
            <person name="Kema G.H.J."/>
            <person name="Seidl M.F."/>
        </authorList>
    </citation>
    <scope>NUCLEOTIDE SEQUENCE [LARGE SCALE GENOMIC DNA]</scope>
    <source>
        <strain evidence="2 3">P124</strain>
    </source>
</reference>
<comment type="caution">
    <text evidence="2">The sequence shown here is derived from an EMBL/GenBank/DDBJ whole genome shotgun (WGS) entry which is preliminary data.</text>
</comment>
<proteinExistence type="predicted"/>
<dbReference type="EMBL" id="JAXOVC010000011">
    <property type="protein sequence ID" value="KAK4495728.1"/>
    <property type="molecule type" value="Genomic_DNA"/>
</dbReference>
<feature type="compositionally biased region" description="Polar residues" evidence="1">
    <location>
        <begin position="80"/>
        <end position="90"/>
    </location>
</feature>
<protein>
    <submittedName>
        <fullName evidence="2">Uncharacterized protein</fullName>
    </submittedName>
</protein>
<organism evidence="2 3">
    <name type="scientific">Zasmidium cellare</name>
    <name type="common">Wine cellar mold</name>
    <name type="synonym">Racodium cellare</name>
    <dbReference type="NCBI Taxonomy" id="395010"/>
    <lineage>
        <taxon>Eukaryota</taxon>
        <taxon>Fungi</taxon>
        <taxon>Dikarya</taxon>
        <taxon>Ascomycota</taxon>
        <taxon>Pezizomycotina</taxon>
        <taxon>Dothideomycetes</taxon>
        <taxon>Dothideomycetidae</taxon>
        <taxon>Mycosphaerellales</taxon>
        <taxon>Mycosphaerellaceae</taxon>
        <taxon>Zasmidium</taxon>
    </lineage>
</organism>
<evidence type="ECO:0000256" key="1">
    <source>
        <dbReference type="SAM" id="MobiDB-lite"/>
    </source>
</evidence>
<accession>A0ABR0E3B3</accession>
<dbReference type="Proteomes" id="UP001305779">
    <property type="component" value="Unassembled WGS sequence"/>
</dbReference>
<evidence type="ECO:0000313" key="3">
    <source>
        <dbReference type="Proteomes" id="UP001305779"/>
    </source>
</evidence>
<name>A0ABR0E3B3_ZASCE</name>
<gene>
    <name evidence="2" type="ORF">PRZ48_012996</name>
</gene>
<evidence type="ECO:0000313" key="2">
    <source>
        <dbReference type="EMBL" id="KAK4495728.1"/>
    </source>
</evidence>
<sequence>MSTIWEKNFWVNLMESMKNAWQGQGGGLQSASTAIGDVAADQTQSSGQKKADAANKSLTEMTDGNKKSGPTVEGAGVDAGTQSANQQTGSADHLGIAMKK</sequence>
<feature type="region of interest" description="Disordered" evidence="1">
    <location>
        <begin position="39"/>
        <end position="100"/>
    </location>
</feature>